<keyword evidence="1" id="KW-0472">Membrane</keyword>
<feature type="transmembrane region" description="Helical" evidence="1">
    <location>
        <begin position="101"/>
        <end position="122"/>
    </location>
</feature>
<dbReference type="EMBL" id="BAAAEU010000007">
    <property type="protein sequence ID" value="GAA0713694.1"/>
    <property type="molecule type" value="Genomic_DNA"/>
</dbReference>
<evidence type="ECO:0000313" key="2">
    <source>
        <dbReference type="EMBL" id="GAA0713694.1"/>
    </source>
</evidence>
<feature type="transmembrane region" description="Helical" evidence="1">
    <location>
        <begin position="318"/>
        <end position="341"/>
    </location>
</feature>
<comment type="caution">
    <text evidence="2">The sequence shown here is derived from an EMBL/GenBank/DDBJ whole genome shotgun (WGS) entry which is preliminary data.</text>
</comment>
<name>A0ABN1IHG3_9GAMM</name>
<feature type="transmembrane region" description="Helical" evidence="1">
    <location>
        <begin position="128"/>
        <end position="147"/>
    </location>
</feature>
<feature type="transmembrane region" description="Helical" evidence="1">
    <location>
        <begin position="412"/>
        <end position="430"/>
    </location>
</feature>
<feature type="transmembrane region" description="Helical" evidence="1">
    <location>
        <begin position="24"/>
        <end position="50"/>
    </location>
</feature>
<proteinExistence type="predicted"/>
<dbReference type="RefSeq" id="WP_343789620.1">
    <property type="nucleotide sequence ID" value="NZ_BAAAEU010000007.1"/>
</dbReference>
<keyword evidence="3" id="KW-1185">Reference proteome</keyword>
<dbReference type="Proteomes" id="UP001501523">
    <property type="component" value="Unassembled WGS sequence"/>
</dbReference>
<feature type="transmembrane region" description="Helical" evidence="1">
    <location>
        <begin position="353"/>
        <end position="376"/>
    </location>
</feature>
<keyword evidence="1" id="KW-1133">Transmembrane helix</keyword>
<organism evidence="2 3">
    <name type="scientific">Dokdonella soli</name>
    <dbReference type="NCBI Taxonomy" id="529810"/>
    <lineage>
        <taxon>Bacteria</taxon>
        <taxon>Pseudomonadati</taxon>
        <taxon>Pseudomonadota</taxon>
        <taxon>Gammaproteobacteria</taxon>
        <taxon>Lysobacterales</taxon>
        <taxon>Rhodanobacteraceae</taxon>
        <taxon>Dokdonella</taxon>
    </lineage>
</organism>
<accession>A0ABN1IHG3</accession>
<feature type="transmembrane region" description="Helical" evidence="1">
    <location>
        <begin position="186"/>
        <end position="219"/>
    </location>
</feature>
<evidence type="ECO:0000256" key="1">
    <source>
        <dbReference type="SAM" id="Phobius"/>
    </source>
</evidence>
<protein>
    <submittedName>
        <fullName evidence="2">Uncharacterized protein</fullName>
    </submittedName>
</protein>
<keyword evidence="1" id="KW-0812">Transmembrane</keyword>
<evidence type="ECO:0000313" key="3">
    <source>
        <dbReference type="Proteomes" id="UP001501523"/>
    </source>
</evidence>
<feature type="transmembrane region" description="Helical" evidence="1">
    <location>
        <begin position="159"/>
        <end position="180"/>
    </location>
</feature>
<gene>
    <name evidence="2" type="ORF">GCM10009105_17340</name>
</gene>
<feature type="transmembrane region" description="Helical" evidence="1">
    <location>
        <begin position="388"/>
        <end position="405"/>
    </location>
</feature>
<reference evidence="2 3" key="1">
    <citation type="journal article" date="2019" name="Int. J. Syst. Evol. Microbiol.">
        <title>The Global Catalogue of Microorganisms (GCM) 10K type strain sequencing project: providing services to taxonomists for standard genome sequencing and annotation.</title>
        <authorList>
            <consortium name="The Broad Institute Genomics Platform"/>
            <consortium name="The Broad Institute Genome Sequencing Center for Infectious Disease"/>
            <person name="Wu L."/>
            <person name="Ma J."/>
        </authorList>
    </citation>
    <scope>NUCLEOTIDE SEQUENCE [LARGE SCALE GENOMIC DNA]</scope>
    <source>
        <strain evidence="2 3">JCM 15421</strain>
    </source>
</reference>
<feature type="transmembrane region" description="Helical" evidence="1">
    <location>
        <begin position="226"/>
        <end position="244"/>
    </location>
</feature>
<sequence length="627" mass="67747">MTSSSSRSVHASTLSLTLRKLTRWITVTVFACGAALWLWTSLIAIANFAFRYPAFDQFRLYRLYLGLPFPTNAIQLENGHRPILPALVRLAEIRWFDADQILQIVAGCSAALLALIAIVVTIAREKTIPATTRAGACLLAVIALFWLGNARMLMHGNELVHTYFVVLFTALAVLAVHAARLRSPVFWMGLAGLCCFAATFSFGTGMASFGAVLLLGVILRLRLRDLAIPVGLLVVALTIYLLGLPGNDGVRGTLLLDPIGNLAVLTRWLSAPWMRTWLGHTDPSIEPWLQSSLLSSTLGQPLVISARWLASPFGEGGAMLESVVIGGIGVCALLVASVHAWRRGKSLSATRVLAFGLSAFGIGVAVIVCFARLHAFGTSPSQVFADRYLPWSCLFWLGLALYAIAGRGPRPVWRTAGVACAVVLTALAALPSHRALAGWSAAVSRHIQQSAVAAQLGIWDAARLDYEPAATNDDIRTSLDLLKQRHLSMFAEPAFNLVEHGWHAPAQMPAPLARAYAHVMREFDDPQGHRRVADFEGWMPRVRGVPSEPVLVVVDAQGAMRGLAKLSFIGPGKDSLRFNIAHKRGFDGYVLDPQADEHLSVLVLDTSNTQVLATIPLHVPNDSTPGG</sequence>